<organism evidence="1 2">
    <name type="scientific">Nocardioides oceani</name>
    <dbReference type="NCBI Taxonomy" id="3058369"/>
    <lineage>
        <taxon>Bacteria</taxon>
        <taxon>Bacillati</taxon>
        <taxon>Actinomycetota</taxon>
        <taxon>Actinomycetes</taxon>
        <taxon>Propionibacteriales</taxon>
        <taxon>Nocardioidaceae</taxon>
        <taxon>Nocardioides</taxon>
    </lineage>
</organism>
<dbReference type="InterPro" id="IPR053717">
    <property type="entry name" value="MerB_lyase_sf"/>
</dbReference>
<keyword evidence="1" id="KW-0456">Lyase</keyword>
<dbReference type="GO" id="GO:0018836">
    <property type="term" value="F:alkylmercury lyase activity"/>
    <property type="evidence" value="ECO:0007669"/>
    <property type="project" value="UniProtKB-EC"/>
</dbReference>
<dbReference type="EMBL" id="JAUHJQ010000029">
    <property type="protein sequence ID" value="MDN4175839.1"/>
    <property type="molecule type" value="Genomic_DNA"/>
</dbReference>
<evidence type="ECO:0000313" key="2">
    <source>
        <dbReference type="Proteomes" id="UP001168620"/>
    </source>
</evidence>
<dbReference type="Pfam" id="PF03243">
    <property type="entry name" value="MerB"/>
    <property type="match status" value="1"/>
</dbReference>
<sequence length="137" mass="14794">MGFGVTLRETPHRFTFDHQTVYTFCATDALEVSVMLGRSGVIESTCPAAGQPTRVELTPEQILSVDPPHAVVSKVRPDHAVDDIRAQVCALGNFFSSAEAAADWLAHNPDGKVVTIAEDFEVTKQAMTQLGWAAAPR</sequence>
<dbReference type="Gene3D" id="3.30.450.410">
    <property type="match status" value="1"/>
</dbReference>
<comment type="caution">
    <text evidence="1">The sequence shown here is derived from an EMBL/GenBank/DDBJ whole genome shotgun (WGS) entry which is preliminary data.</text>
</comment>
<dbReference type="EC" id="4.99.1.2" evidence="1"/>
<protein>
    <submittedName>
        <fullName evidence="1">Organomercurial lyase</fullName>
        <ecNumber evidence="1">4.99.1.2</ecNumber>
    </submittedName>
</protein>
<dbReference type="SUPFAM" id="SSF160387">
    <property type="entry name" value="NosL/MerB-like"/>
    <property type="match status" value="1"/>
</dbReference>
<dbReference type="InterPro" id="IPR004927">
    <property type="entry name" value="MerB"/>
</dbReference>
<reference evidence="1" key="1">
    <citation type="submission" date="2023-06" db="EMBL/GenBank/DDBJ databases">
        <title>Draft genome sequence of Nocardioides sp. SOB77.</title>
        <authorList>
            <person name="Zhang G."/>
        </authorList>
    </citation>
    <scope>NUCLEOTIDE SEQUENCE</scope>
    <source>
        <strain evidence="1">SOB77</strain>
    </source>
</reference>
<evidence type="ECO:0000313" key="1">
    <source>
        <dbReference type="EMBL" id="MDN4175839.1"/>
    </source>
</evidence>
<proteinExistence type="predicted"/>
<name>A0ABT8FMR0_9ACTN</name>
<gene>
    <name evidence="1" type="primary">merB</name>
    <name evidence="1" type="ORF">QWY28_22960</name>
</gene>
<dbReference type="RefSeq" id="WP_300955248.1">
    <property type="nucleotide sequence ID" value="NZ_JAUHJQ010000029.1"/>
</dbReference>
<keyword evidence="2" id="KW-1185">Reference proteome</keyword>
<dbReference type="Proteomes" id="UP001168620">
    <property type="component" value="Unassembled WGS sequence"/>
</dbReference>
<dbReference type="PRINTS" id="PR01699">
    <property type="entry name" value="ORGNOHGLYASE"/>
</dbReference>
<accession>A0ABT8FMR0</accession>